<evidence type="ECO:0000256" key="6">
    <source>
        <dbReference type="SAM" id="Phobius"/>
    </source>
</evidence>
<keyword evidence="10" id="KW-1185">Reference proteome</keyword>
<dbReference type="EMBL" id="CP118615">
    <property type="protein sequence ID" value="WDZ83323.1"/>
    <property type="molecule type" value="Genomic_DNA"/>
</dbReference>
<dbReference type="Proteomes" id="UP001219605">
    <property type="component" value="Chromosome"/>
</dbReference>
<evidence type="ECO:0000256" key="1">
    <source>
        <dbReference type="ARBA" id="ARBA00004196"/>
    </source>
</evidence>
<dbReference type="InterPro" id="IPR014755">
    <property type="entry name" value="Cu-Rt/internalin_Ig-like"/>
</dbReference>
<evidence type="ECO:0000256" key="2">
    <source>
        <dbReference type="ARBA" id="ARBA00022723"/>
    </source>
</evidence>
<reference evidence="9 10" key="1">
    <citation type="submission" date="2023-02" db="EMBL/GenBank/DDBJ databases">
        <authorList>
            <person name="Mo P."/>
        </authorList>
    </citation>
    <scope>NUCLEOTIDE SEQUENCE [LARGE SCALE GENOMIC DNA]</scope>
    <source>
        <strain evidence="9 10">HUAS 3</strain>
    </source>
</reference>
<name>A0ABY7ZKC0_9ACTN</name>
<evidence type="ECO:0000256" key="4">
    <source>
        <dbReference type="ARBA" id="ARBA00023008"/>
    </source>
</evidence>
<feature type="region of interest" description="Disordered" evidence="5">
    <location>
        <begin position="176"/>
        <end position="210"/>
    </location>
</feature>
<proteinExistence type="predicted"/>
<gene>
    <name evidence="9" type="ORF">PVK37_23065</name>
</gene>
<keyword evidence="6" id="KW-0812">Transmembrane</keyword>
<dbReference type="Gene3D" id="2.60.40.1220">
    <property type="match status" value="1"/>
</dbReference>
<dbReference type="RefSeq" id="WP_275029787.1">
    <property type="nucleotide sequence ID" value="NZ_CP118615.1"/>
</dbReference>
<dbReference type="InterPro" id="IPR014756">
    <property type="entry name" value="Ig_E-set"/>
</dbReference>
<keyword evidence="3 7" id="KW-0732">Signal</keyword>
<evidence type="ECO:0000313" key="9">
    <source>
        <dbReference type="EMBL" id="WDZ83323.1"/>
    </source>
</evidence>
<dbReference type="PANTHER" id="PTHR34820">
    <property type="entry name" value="INNER MEMBRANE PROTEIN YEBZ"/>
    <property type="match status" value="1"/>
</dbReference>
<dbReference type="Pfam" id="PF04234">
    <property type="entry name" value="CopC"/>
    <property type="match status" value="1"/>
</dbReference>
<evidence type="ECO:0000256" key="3">
    <source>
        <dbReference type="ARBA" id="ARBA00022729"/>
    </source>
</evidence>
<feature type="signal peptide" evidence="7">
    <location>
        <begin position="1"/>
        <end position="21"/>
    </location>
</feature>
<dbReference type="InterPro" id="IPR007348">
    <property type="entry name" value="CopC_dom"/>
</dbReference>
<sequence>MIGRRVAVVALVAVVASPASAAGAAAGAELTASSPAAQAVLTTVPREVTLTFSATPDTDRSHVAVVDERGQRVSSADEPGRRGNTLTQSFSADGSGVFTIVYHVAFDDGTELDGWQRFSVGTGRPPPPPSQAEREANTDLVTGHQHGVDPISAVLLVVNGLVIAGVVVMLRLTRPSADTDAGRPPRLFRMPAGWNDEDPPGPDGSPRTRS</sequence>
<organism evidence="9 10">
    <name type="scientific">Micromonospora cathayae</name>
    <dbReference type="NCBI Taxonomy" id="3028804"/>
    <lineage>
        <taxon>Bacteria</taxon>
        <taxon>Bacillati</taxon>
        <taxon>Actinomycetota</taxon>
        <taxon>Actinomycetes</taxon>
        <taxon>Micromonosporales</taxon>
        <taxon>Micromonosporaceae</taxon>
        <taxon>Micromonospora</taxon>
    </lineage>
</organism>
<protein>
    <submittedName>
        <fullName evidence="9">Copper resistance protein CopC</fullName>
    </submittedName>
</protein>
<keyword evidence="6" id="KW-0472">Membrane</keyword>
<accession>A0ABY7ZKC0</accession>
<feature type="chain" id="PRO_5046408561" evidence="7">
    <location>
        <begin position="22"/>
        <end position="210"/>
    </location>
</feature>
<comment type="subcellular location">
    <subcellularLocation>
        <location evidence="1">Cell envelope</location>
    </subcellularLocation>
</comment>
<evidence type="ECO:0000313" key="10">
    <source>
        <dbReference type="Proteomes" id="UP001219605"/>
    </source>
</evidence>
<feature type="domain" description="CopC" evidence="8">
    <location>
        <begin position="28"/>
        <end position="120"/>
    </location>
</feature>
<keyword evidence="2" id="KW-0479">Metal-binding</keyword>
<dbReference type="PANTHER" id="PTHR34820:SF4">
    <property type="entry name" value="INNER MEMBRANE PROTEIN YEBZ"/>
    <property type="match status" value="1"/>
</dbReference>
<keyword evidence="4" id="KW-0186">Copper</keyword>
<evidence type="ECO:0000256" key="5">
    <source>
        <dbReference type="SAM" id="MobiDB-lite"/>
    </source>
</evidence>
<keyword evidence="6" id="KW-1133">Transmembrane helix</keyword>
<evidence type="ECO:0000256" key="7">
    <source>
        <dbReference type="SAM" id="SignalP"/>
    </source>
</evidence>
<evidence type="ECO:0000259" key="8">
    <source>
        <dbReference type="Pfam" id="PF04234"/>
    </source>
</evidence>
<dbReference type="SUPFAM" id="SSF81296">
    <property type="entry name" value="E set domains"/>
    <property type="match status" value="1"/>
</dbReference>
<dbReference type="InterPro" id="IPR032694">
    <property type="entry name" value="CopC/D"/>
</dbReference>
<feature type="transmembrane region" description="Helical" evidence="6">
    <location>
        <begin position="151"/>
        <end position="170"/>
    </location>
</feature>